<dbReference type="OrthoDB" id="1739706at2759"/>
<protein>
    <recommendedName>
        <fullName evidence="1">TTF-type domain-containing protein</fullName>
    </recommendedName>
</protein>
<dbReference type="InterPro" id="IPR012337">
    <property type="entry name" value="RNaseH-like_sf"/>
</dbReference>
<dbReference type="InParanoid" id="A0A1X7TJZ2"/>
<dbReference type="STRING" id="400682.A0A1X7TJZ2"/>
<dbReference type="SUPFAM" id="SSF53098">
    <property type="entry name" value="Ribonuclease H-like"/>
    <property type="match status" value="1"/>
</dbReference>
<reference evidence="2" key="1">
    <citation type="submission" date="2017-05" db="UniProtKB">
        <authorList>
            <consortium name="EnsemblMetazoa"/>
        </authorList>
    </citation>
    <scope>IDENTIFICATION</scope>
</reference>
<dbReference type="PANTHER" id="PTHR11697:SF230">
    <property type="entry name" value="ZINC FINGER, MYM DOMAIN CONTAINING 1"/>
    <property type="match status" value="1"/>
</dbReference>
<proteinExistence type="predicted"/>
<dbReference type="EnsemblMetazoa" id="Aqu2.1.15207_001">
    <property type="protein sequence ID" value="Aqu2.1.15207_001"/>
    <property type="gene ID" value="Aqu2.1.15207"/>
</dbReference>
<evidence type="ECO:0000259" key="1">
    <source>
        <dbReference type="SMART" id="SM00597"/>
    </source>
</evidence>
<organism evidence="2">
    <name type="scientific">Amphimedon queenslandica</name>
    <name type="common">Sponge</name>
    <dbReference type="NCBI Taxonomy" id="400682"/>
    <lineage>
        <taxon>Eukaryota</taxon>
        <taxon>Metazoa</taxon>
        <taxon>Porifera</taxon>
        <taxon>Demospongiae</taxon>
        <taxon>Heteroscleromorpha</taxon>
        <taxon>Haplosclerida</taxon>
        <taxon>Niphatidae</taxon>
        <taxon>Amphimedon</taxon>
    </lineage>
</organism>
<dbReference type="PANTHER" id="PTHR11697">
    <property type="entry name" value="GENERAL TRANSCRIPTION FACTOR 2-RELATED ZINC FINGER PROTEIN"/>
    <property type="match status" value="1"/>
</dbReference>
<evidence type="ECO:0000313" key="2">
    <source>
        <dbReference type="EnsemblMetazoa" id="Aqu2.1.15207_001"/>
    </source>
</evidence>
<dbReference type="eggNOG" id="ENOG502QPQD">
    <property type="taxonomic scope" value="Eukaryota"/>
</dbReference>
<name>A0A1X7TJZ2_AMPQE</name>
<accession>A0A1X7TJZ2</accession>
<feature type="domain" description="TTF-type" evidence="1">
    <location>
        <begin position="65"/>
        <end position="151"/>
    </location>
</feature>
<dbReference type="InterPro" id="IPR006580">
    <property type="entry name" value="Znf_TTF"/>
</dbReference>
<sequence>MVTYSLATLIYIYTQYCDSRRTVNHKIQPPSTSQSCRTAPGDIAADKSQSPVQPIKFPITVFRKSGRAFQERWYSQYAWLEYSKEMDAAFCFPCRFFHQSSDATFTETGFKDWKHALGKKGVISNHSTGKAHTEAMITWKEYEKRSRTGQTIGVQLDDMGSRVICENRKYVVTLMEGILFCAQQGIAFRGHNEGEDALNPGNFKSLMALLSRHCQEKATGSNEVRLKKLSDTRWSCRYDSIVAVIATLPAIIATLQQTVDEEDRVKAIEATGILAQVKSFDFIVSLVIYKKIMGVSAKLSDLLQKESLDLGTAAGLIQGTTDTFEMMRCEDQWDLLWQEVIALSNHLDISQTPIRSARQRRPPAFISDCFLTGETPVATDLPVSETSTSYKQNVYFPTLDVIISEIKEHFSDLNISLLKSIDSLNPSSKKFLSIELLSPLLHQYQHCLSPGNVENEVVSLKHYLARNPIDKECPELHDLLEHIDPIKDAFPVLQECVTIAMTFGTSTATVERSFRLSVGSRCTFAPQ</sequence>
<dbReference type="SMART" id="SM00597">
    <property type="entry name" value="ZnF_TTF"/>
    <property type="match status" value="1"/>
</dbReference>
<dbReference type="InterPro" id="IPR055298">
    <property type="entry name" value="AtLOH3-like"/>
</dbReference>
<dbReference type="AlphaFoldDB" id="A0A1X7TJZ2"/>